<reference evidence="1 2" key="1">
    <citation type="submission" date="2020-01" db="EMBL/GenBank/DDBJ databases">
        <title>Draft genome sequence of Aspergillus udagawae IFM 53868.</title>
        <authorList>
            <person name="Takahashi H."/>
            <person name="Yaguchi T."/>
        </authorList>
    </citation>
    <scope>NUCLEOTIDE SEQUENCE [LARGE SCALE GENOMIC DNA]</scope>
    <source>
        <strain evidence="1 2">IFM 53868</strain>
    </source>
</reference>
<protein>
    <submittedName>
        <fullName evidence="1">Unnamed protein product</fullName>
    </submittedName>
</protein>
<dbReference type="EMBL" id="BLKG01000007">
    <property type="protein sequence ID" value="GFF73814.1"/>
    <property type="molecule type" value="Genomic_DNA"/>
</dbReference>
<name>A0ABQ1A563_9EURO</name>
<accession>A0ABQ1A563</accession>
<keyword evidence="2" id="KW-1185">Reference proteome</keyword>
<dbReference type="Proteomes" id="UP000465266">
    <property type="component" value="Unassembled WGS sequence"/>
</dbReference>
<evidence type="ECO:0000313" key="2">
    <source>
        <dbReference type="Proteomes" id="UP000465266"/>
    </source>
</evidence>
<proteinExistence type="predicted"/>
<gene>
    <name evidence="1" type="ORF">IFM53868_01166</name>
</gene>
<evidence type="ECO:0000313" key="1">
    <source>
        <dbReference type="EMBL" id="GFF73814.1"/>
    </source>
</evidence>
<sequence>MFGFNILVARSEVGLELPPHGLTFNGLLFPSAASLSASVSATVQACFANTETPRRFNRALMAHSYNRGATTAAINWHLASTRATRAGVADLVA</sequence>
<organism evidence="1 2">
    <name type="scientific">Aspergillus udagawae</name>
    <dbReference type="NCBI Taxonomy" id="91492"/>
    <lineage>
        <taxon>Eukaryota</taxon>
        <taxon>Fungi</taxon>
        <taxon>Dikarya</taxon>
        <taxon>Ascomycota</taxon>
        <taxon>Pezizomycotina</taxon>
        <taxon>Eurotiomycetes</taxon>
        <taxon>Eurotiomycetidae</taxon>
        <taxon>Eurotiales</taxon>
        <taxon>Aspergillaceae</taxon>
        <taxon>Aspergillus</taxon>
        <taxon>Aspergillus subgen. Fumigati</taxon>
    </lineage>
</organism>
<comment type="caution">
    <text evidence="1">The sequence shown here is derived from an EMBL/GenBank/DDBJ whole genome shotgun (WGS) entry which is preliminary data.</text>
</comment>